<feature type="domain" description="Polysaccharide biosynthesis protein CapD-like" evidence="2">
    <location>
        <begin position="63"/>
        <end position="366"/>
    </location>
</feature>
<dbReference type="SUPFAM" id="SSF51735">
    <property type="entry name" value="NAD(P)-binding Rossmann-fold domains"/>
    <property type="match status" value="1"/>
</dbReference>
<protein>
    <submittedName>
        <fullName evidence="3">Nucleotide sugar epimerase dehydratase</fullName>
    </submittedName>
</protein>
<dbReference type="CDD" id="cd05237">
    <property type="entry name" value="UDP_invert_4-6DH_SDR_e"/>
    <property type="match status" value="1"/>
</dbReference>
<dbReference type="InterPro" id="IPR036291">
    <property type="entry name" value="NAD(P)-bd_dom_sf"/>
</dbReference>
<dbReference type="Gene3D" id="3.40.50.720">
    <property type="entry name" value="NAD(P)-binding Rossmann-like Domain"/>
    <property type="match status" value="1"/>
</dbReference>
<reference evidence="3" key="1">
    <citation type="submission" date="2013-04" db="EMBL/GenBank/DDBJ databases">
        <title>The genome sequencing project of 58 acetic acid bacteria.</title>
        <authorList>
            <person name="Okamoto-Kainuma A."/>
            <person name="Ishikawa M."/>
            <person name="Umino S."/>
            <person name="Koizumi Y."/>
            <person name="Shiwa Y."/>
            <person name="Yoshikawa H."/>
            <person name="Matsutani M."/>
            <person name="Matsushita K."/>
        </authorList>
    </citation>
    <scope>NUCLEOTIDE SEQUENCE</scope>
    <source>
        <strain evidence="3">DSM 15669</strain>
    </source>
</reference>
<gene>
    <name evidence="3" type="ORF">AA15669_0825</name>
</gene>
<keyword evidence="4" id="KW-1185">Reference proteome</keyword>
<evidence type="ECO:0000313" key="3">
    <source>
        <dbReference type="EMBL" id="GBQ06197.1"/>
    </source>
</evidence>
<evidence type="ECO:0000256" key="1">
    <source>
        <dbReference type="ARBA" id="ARBA00007430"/>
    </source>
</evidence>
<dbReference type="PANTHER" id="PTHR43318:SF1">
    <property type="entry name" value="POLYSACCHARIDE BIOSYNTHESIS PROTEIN EPSC-RELATED"/>
    <property type="match status" value="1"/>
</dbReference>
<comment type="caution">
    <text evidence="3">The sequence shown here is derived from an EMBL/GenBank/DDBJ whole genome shotgun (WGS) entry which is preliminary data.</text>
</comment>
<evidence type="ECO:0000259" key="2">
    <source>
        <dbReference type="Pfam" id="PF02719"/>
    </source>
</evidence>
<evidence type="ECO:0000313" key="4">
    <source>
        <dbReference type="Proteomes" id="UP001062901"/>
    </source>
</evidence>
<dbReference type="EMBL" id="BAQD01000010">
    <property type="protein sequence ID" value="GBQ06197.1"/>
    <property type="molecule type" value="Genomic_DNA"/>
</dbReference>
<organism evidence="3 4">
    <name type="scientific">Saccharibacter floricola DSM 15669</name>
    <dbReference type="NCBI Taxonomy" id="1123227"/>
    <lineage>
        <taxon>Bacteria</taxon>
        <taxon>Pseudomonadati</taxon>
        <taxon>Pseudomonadota</taxon>
        <taxon>Alphaproteobacteria</taxon>
        <taxon>Acetobacterales</taxon>
        <taxon>Acetobacteraceae</taxon>
        <taxon>Saccharibacter</taxon>
    </lineage>
</organism>
<comment type="similarity">
    <text evidence="1">Belongs to the polysaccharide synthase family.</text>
</comment>
<dbReference type="PANTHER" id="PTHR43318">
    <property type="entry name" value="UDP-N-ACETYLGLUCOSAMINE 4,6-DEHYDRATASE"/>
    <property type="match status" value="1"/>
</dbReference>
<sequence>MALLTAIDDDIRVVRMPALETVQPTAKALLQPISVDDLLNRFPRTLTQHSQAEMAALIEGKSVLVTGAGGSIGGELVRQIAAFSPASILLLDNNEYALWSISLDLSERYSDLRQHQILADIQKRSSLEHVFDEFRPQLIFHAAALKHVPLVEESPCEGILTNSIGTRYLAECARDYGAEALVFISTDKAVYPSSVMGASKRCAEMYVQRLDRQARAGRGGLRCVSVRFGNVLGSTGSVVPLFQRQLARGGPLTVTHPDMTRYFMTIPEAVGLVLQAAQRGTTQNRSEGDESELEQRLRSGSIFVLDMGEPVRIMDLARQMIRLAGLRPERDIAIRITGVREGEKLTETLFYKGESPLKTDTEGLWIVTPEVPEDEAFMVLLDRLEQACHDGHIRQALALLEEAVPDFVSKRPLGAEEAPL</sequence>
<dbReference type="Proteomes" id="UP001062901">
    <property type="component" value="Unassembled WGS sequence"/>
</dbReference>
<accession>A0ABQ0P1G3</accession>
<dbReference type="InterPro" id="IPR003869">
    <property type="entry name" value="Polysac_CapD-like"/>
</dbReference>
<dbReference type="Pfam" id="PF02719">
    <property type="entry name" value="Polysacc_synt_2"/>
    <property type="match status" value="1"/>
</dbReference>
<proteinExistence type="inferred from homology"/>
<name>A0ABQ0P1G3_9PROT</name>
<dbReference type="InterPro" id="IPR051203">
    <property type="entry name" value="Polysaccharide_Synthase-Rel"/>
</dbReference>